<proteinExistence type="predicted"/>
<dbReference type="EMBL" id="JAQJAN010000008">
    <property type="protein sequence ID" value="KAJ5724483.1"/>
    <property type="molecule type" value="Genomic_DNA"/>
</dbReference>
<evidence type="ECO:0000313" key="1">
    <source>
        <dbReference type="EMBL" id="KAJ5724483.1"/>
    </source>
</evidence>
<name>A0AAD6HK59_9EURO</name>
<dbReference type="AlphaFoldDB" id="A0AAD6HK59"/>
<reference evidence="1" key="1">
    <citation type="journal article" date="2023" name="IMA Fungus">
        <title>Comparative genomic study of the Penicillium genus elucidates a diverse pangenome and 15 lateral gene transfer events.</title>
        <authorList>
            <person name="Petersen C."/>
            <person name="Sorensen T."/>
            <person name="Nielsen M.R."/>
            <person name="Sondergaard T.E."/>
            <person name="Sorensen J.L."/>
            <person name="Fitzpatrick D.A."/>
            <person name="Frisvad J.C."/>
            <person name="Nielsen K.L."/>
        </authorList>
    </citation>
    <scope>NUCLEOTIDE SEQUENCE</scope>
    <source>
        <strain evidence="1">IBT 17514</strain>
    </source>
</reference>
<gene>
    <name evidence="1" type="ORF">N7493_006211</name>
</gene>
<organism evidence="1 2">
    <name type="scientific">Penicillium malachiteum</name>
    <dbReference type="NCBI Taxonomy" id="1324776"/>
    <lineage>
        <taxon>Eukaryota</taxon>
        <taxon>Fungi</taxon>
        <taxon>Dikarya</taxon>
        <taxon>Ascomycota</taxon>
        <taxon>Pezizomycotina</taxon>
        <taxon>Eurotiomycetes</taxon>
        <taxon>Eurotiomycetidae</taxon>
        <taxon>Eurotiales</taxon>
        <taxon>Aspergillaceae</taxon>
        <taxon>Penicillium</taxon>
    </lineage>
</organism>
<accession>A0AAD6HK59</accession>
<sequence>MDLKLTVDQSSMVPRNAHPYTISSDEWVEVNTMNPASPLLSPSLEPKDIRYLGEDDLRFHLEVVVRIFIKVYAIAKILQVAFMGYGTELDMTVGTGLMYWIACAQQKIRTRSLCLLIKWTENLYYACYARITFDIAAIELCAAFWSEDRAGLMHDGTFCLPEASHLYRILLACKDVLDSPELSANRDEALVTYFQQAYVRVLIDMQKHMGKFVANDILGFRRNARSVVSNPESSFSQKWSQIISGFSEIPAEVVTILAEKFFTVYAKDEPARDYEPFSFIKFDKNPKDIEEYEEYPKEWVESELIQRNRETARACLEGLTVGEFRRGEFNPAELVRYARLRACVCKDTCFCAQGCHSEPERSCPCAQRQLRTYHCIERKYIGRGTYQERIDAVALSGFQGLSGLKRENDDSIVALELSWAMEVIEVEVRRDRTIGPALEFMGL</sequence>
<keyword evidence="2" id="KW-1185">Reference proteome</keyword>
<comment type="caution">
    <text evidence="1">The sequence shown here is derived from an EMBL/GenBank/DDBJ whole genome shotgun (WGS) entry which is preliminary data.</text>
</comment>
<protein>
    <submittedName>
        <fullName evidence="1">Uncharacterized protein</fullName>
    </submittedName>
</protein>
<reference evidence="1" key="2">
    <citation type="submission" date="2023-01" db="EMBL/GenBank/DDBJ databases">
        <authorList>
            <person name="Petersen C."/>
        </authorList>
    </citation>
    <scope>NUCLEOTIDE SEQUENCE</scope>
    <source>
        <strain evidence="1">IBT 17514</strain>
    </source>
</reference>
<evidence type="ECO:0000313" key="2">
    <source>
        <dbReference type="Proteomes" id="UP001215712"/>
    </source>
</evidence>
<dbReference type="Proteomes" id="UP001215712">
    <property type="component" value="Unassembled WGS sequence"/>
</dbReference>